<dbReference type="Proteomes" id="UP000768646">
    <property type="component" value="Unassembled WGS sequence"/>
</dbReference>
<dbReference type="EMBL" id="JABTEG010000005">
    <property type="protein sequence ID" value="KAG4304996.1"/>
    <property type="molecule type" value="Genomic_DNA"/>
</dbReference>
<keyword evidence="2" id="KW-1185">Reference proteome</keyword>
<sequence>MNEKAQNMLETVLEAVAIHGQTVPDSEQASFFLYAKVLSWPEKKVPLLYLSQDITYLPQSTRIYTLNSDGTAPEEGAATIALGIPVFESCEEGMSVESSPFQLSEEYRRSQQSCLPKYNDCSPLSSPIALHGSPISCGRTGLSSLPIQEIIENPDSTRRRSNSLFSVRSATLSKTQCTKSQKIRSNTDSPLKQKRTPQNSMPFLKNRPAGDEFLKNFCLLSSEKKENKKKPYEQKKWAIDVDQHLENRSRIPRAEKNNAIEKSTLDMFANDFDFFSTHCDESLQTIDTDELTTGFNKYPSQIATVELENTVLYVYFPTTQVREVLIEIEFTSIIHEATDLGADGRCYCLNLQCLPICRNPANIRFDLQKVDNKNIHLSDTQIVTENLEEGIDKSIIDVVDLTHKSIEKRSWQCFWQVHLDAFDFDYSGALNIQTKVDVRPMRNAVVANFSSNIAFLDQDFDLSKNILSMGLIQRFHIYGPPELQFVAVKSMGILHWKCDKIPMKDIESNSEEISTESNIYDYVIRITRKKEYGLSDLLIESEIVIPELFSTLVLASPLHVPYFKINSETIQFMKTSLPLLTYLIHPETQTGWKLISPKKDDSSDDEYHILEYQCISSDSEPLDIHIEKLSPLEMLKEALYLNSENYIDNVDIEIFTLSHSQYCLLYKVLIMDPCICDNVLLRLKHNSNPSFVTLNGRKMSSGVYSRFDGDVYILADYWLYKDSFLKFEIGWVKDISKHGLHELDLPVLPNNGIKSITINVDPDFGRIVKFNHDKDINSKLETHKISKRNIPSSTTLNISILTVNLKENVRKKHFLQRKLIFVLFFAFFVSFLIPFLTINNPFNDLKRKIVKPLDAFQRFRSDDSDSVVAMAINELNQRLNSYELYIKDLENIIIENSNCCRNFTINSFDKVYQGRGNSLWFAERRRFRKIFEWSN</sequence>
<protein>
    <submittedName>
        <fullName evidence="1">Uncharacterized protein</fullName>
    </submittedName>
</protein>
<proteinExistence type="predicted"/>
<reference evidence="1 2" key="1">
    <citation type="journal article" date="2021" name="Commun. Biol.">
        <title>Genomic insights into the host specific adaptation of the Pneumocystis genus.</title>
        <authorList>
            <person name="Cisse O.H."/>
            <person name="Ma L."/>
            <person name="Dekker J.P."/>
            <person name="Khil P.P."/>
            <person name="Youn J.-H."/>
            <person name="Brenchley J.M."/>
            <person name="Blair R."/>
            <person name="Pahar B."/>
            <person name="Chabe M."/>
            <person name="Van Rompay K.K.A."/>
            <person name="Keesler R."/>
            <person name="Sukura A."/>
            <person name="Hirsch V."/>
            <person name="Kutty G."/>
            <person name="Liu Y."/>
            <person name="Peng L."/>
            <person name="Chen J."/>
            <person name="Song J."/>
            <person name="Weissenbacher-Lang C."/>
            <person name="Xu J."/>
            <person name="Upham N.S."/>
            <person name="Stajich J.E."/>
            <person name="Cuomo C.A."/>
            <person name="Cushion M.T."/>
            <person name="Kovacs J.A."/>
        </authorList>
    </citation>
    <scope>NUCLEOTIDE SEQUENCE [LARGE SCALE GENOMIC DNA]</scope>
    <source>
        <strain evidence="1 2">RABM</strain>
    </source>
</reference>
<evidence type="ECO:0000313" key="1">
    <source>
        <dbReference type="EMBL" id="KAG4304996.1"/>
    </source>
</evidence>
<name>A0ACB7CB78_9ASCO</name>
<gene>
    <name evidence="1" type="ORF">PORY_001671</name>
</gene>
<accession>A0ACB7CB78</accession>
<evidence type="ECO:0000313" key="2">
    <source>
        <dbReference type="Proteomes" id="UP000768646"/>
    </source>
</evidence>
<comment type="caution">
    <text evidence="1">The sequence shown here is derived from an EMBL/GenBank/DDBJ whole genome shotgun (WGS) entry which is preliminary data.</text>
</comment>
<organism evidence="1 2">
    <name type="scientific">Pneumocystis oryctolagi</name>
    <dbReference type="NCBI Taxonomy" id="42067"/>
    <lineage>
        <taxon>Eukaryota</taxon>
        <taxon>Fungi</taxon>
        <taxon>Dikarya</taxon>
        <taxon>Ascomycota</taxon>
        <taxon>Taphrinomycotina</taxon>
        <taxon>Pneumocystomycetes</taxon>
        <taxon>Pneumocystaceae</taxon>
        <taxon>Pneumocystis</taxon>
    </lineage>
</organism>